<evidence type="ECO:0000313" key="3">
    <source>
        <dbReference type="Proteomes" id="UP000601789"/>
    </source>
</evidence>
<feature type="domain" description="SCP" evidence="1">
    <location>
        <begin position="58"/>
        <end position="165"/>
    </location>
</feature>
<dbReference type="Proteomes" id="UP000601789">
    <property type="component" value="Unassembled WGS sequence"/>
</dbReference>
<dbReference type="EMBL" id="JADGMQ010000020">
    <property type="protein sequence ID" value="MBI1622679.1"/>
    <property type="molecule type" value="Genomic_DNA"/>
</dbReference>
<keyword evidence="3" id="KW-1185">Reference proteome</keyword>
<sequence length="170" mass="18315">MTILDSQTSTPIALDRRFVLTGVGATLLLGLAGCGTMQTPTGSSSGASSEGTPFLRRIREQYGLPLMSPDRTLERAALEQSAFMAQAGKMDHTTGPGRDFASRVKNNGIKGAAAENLAVGRFGMEKLFDMWMASTGHRNNMLNPAFGKFGLAYTYDASGERRYWALVLGR</sequence>
<dbReference type="PANTHER" id="PTHR31157">
    <property type="entry name" value="SCP DOMAIN-CONTAINING PROTEIN"/>
    <property type="match status" value="1"/>
</dbReference>
<reference evidence="2 3" key="1">
    <citation type="submission" date="2020-10" db="EMBL/GenBank/DDBJ databases">
        <title>Aquamicrobium zhengzhouensis sp. nov., a exopolysaccharide producing bacterium isolated from farmland soil.</title>
        <authorList>
            <person name="Wang X."/>
        </authorList>
    </citation>
    <scope>NUCLEOTIDE SEQUENCE [LARGE SCALE GENOMIC DNA]</scope>
    <source>
        <strain evidence="3">cd-1</strain>
    </source>
</reference>
<dbReference type="InterPro" id="IPR014044">
    <property type="entry name" value="CAP_dom"/>
</dbReference>
<dbReference type="SUPFAM" id="SSF55797">
    <property type="entry name" value="PR-1-like"/>
    <property type="match status" value="1"/>
</dbReference>
<dbReference type="RefSeq" id="WP_198478211.1">
    <property type="nucleotide sequence ID" value="NZ_JADGMQ010000020.1"/>
</dbReference>
<protein>
    <submittedName>
        <fullName evidence="2">CAP domain-containing protein</fullName>
    </submittedName>
</protein>
<dbReference type="PANTHER" id="PTHR31157:SF1">
    <property type="entry name" value="SCP DOMAIN-CONTAINING PROTEIN"/>
    <property type="match status" value="1"/>
</dbReference>
<gene>
    <name evidence="2" type="ORF">IOD40_18645</name>
</gene>
<comment type="caution">
    <text evidence="2">The sequence shown here is derived from an EMBL/GenBank/DDBJ whole genome shotgun (WGS) entry which is preliminary data.</text>
</comment>
<dbReference type="Pfam" id="PF00188">
    <property type="entry name" value="CAP"/>
    <property type="match status" value="1"/>
</dbReference>
<dbReference type="Gene3D" id="3.40.33.10">
    <property type="entry name" value="CAP"/>
    <property type="match status" value="1"/>
</dbReference>
<organism evidence="2 3">
    <name type="scientific">Aquamicrobium zhengzhouense</name>
    <dbReference type="NCBI Taxonomy" id="2781738"/>
    <lineage>
        <taxon>Bacteria</taxon>
        <taxon>Pseudomonadati</taxon>
        <taxon>Pseudomonadota</taxon>
        <taxon>Alphaproteobacteria</taxon>
        <taxon>Hyphomicrobiales</taxon>
        <taxon>Phyllobacteriaceae</taxon>
        <taxon>Aquamicrobium</taxon>
    </lineage>
</organism>
<evidence type="ECO:0000259" key="1">
    <source>
        <dbReference type="Pfam" id="PF00188"/>
    </source>
</evidence>
<evidence type="ECO:0000313" key="2">
    <source>
        <dbReference type="EMBL" id="MBI1622679.1"/>
    </source>
</evidence>
<dbReference type="InterPro" id="IPR035940">
    <property type="entry name" value="CAP_sf"/>
</dbReference>
<dbReference type="CDD" id="cd05379">
    <property type="entry name" value="CAP_bacterial"/>
    <property type="match status" value="1"/>
</dbReference>
<name>A0ABS0SH98_9HYPH</name>
<accession>A0ABS0SH98</accession>
<proteinExistence type="predicted"/>